<dbReference type="Pfam" id="PF13424">
    <property type="entry name" value="TPR_12"/>
    <property type="match status" value="3"/>
</dbReference>
<dbReference type="InterPro" id="IPR024983">
    <property type="entry name" value="CHAT_dom"/>
</dbReference>
<evidence type="ECO:0000256" key="1">
    <source>
        <dbReference type="ARBA" id="ARBA00022737"/>
    </source>
</evidence>
<dbReference type="Proteomes" id="UP000075515">
    <property type="component" value="Unassembled WGS sequence"/>
</dbReference>
<feature type="signal peptide" evidence="5">
    <location>
        <begin position="1"/>
        <end position="29"/>
    </location>
</feature>
<organism evidence="7 8">
    <name type="scientific">Sorangium cellulosum</name>
    <name type="common">Polyangium cellulosum</name>
    <dbReference type="NCBI Taxonomy" id="56"/>
    <lineage>
        <taxon>Bacteria</taxon>
        <taxon>Pseudomonadati</taxon>
        <taxon>Myxococcota</taxon>
        <taxon>Polyangia</taxon>
        <taxon>Polyangiales</taxon>
        <taxon>Polyangiaceae</taxon>
        <taxon>Sorangium</taxon>
    </lineage>
</organism>
<dbReference type="EMBL" id="JEMC01001207">
    <property type="protein sequence ID" value="KYF98869.1"/>
    <property type="molecule type" value="Genomic_DNA"/>
</dbReference>
<dbReference type="InterPro" id="IPR011990">
    <property type="entry name" value="TPR-like_helical_dom_sf"/>
</dbReference>
<name>A0A150T2J5_SORCE</name>
<evidence type="ECO:0000256" key="4">
    <source>
        <dbReference type="SAM" id="MobiDB-lite"/>
    </source>
</evidence>
<reference evidence="7 8" key="1">
    <citation type="submission" date="2014-02" db="EMBL/GenBank/DDBJ databases">
        <title>The small core and large imbalanced accessory genome model reveals a collaborative survival strategy of Sorangium cellulosum strains in nature.</title>
        <authorList>
            <person name="Han K."/>
            <person name="Peng R."/>
            <person name="Blom J."/>
            <person name="Li Y.-Z."/>
        </authorList>
    </citation>
    <scope>NUCLEOTIDE SEQUENCE [LARGE SCALE GENOMIC DNA]</scope>
    <source>
        <strain evidence="7 8">So0149</strain>
    </source>
</reference>
<keyword evidence="2 3" id="KW-0802">TPR repeat</keyword>
<dbReference type="InterPro" id="IPR019734">
    <property type="entry name" value="TPR_rpt"/>
</dbReference>
<protein>
    <recommendedName>
        <fullName evidence="6">CHAT domain-containing protein</fullName>
    </recommendedName>
</protein>
<dbReference type="Pfam" id="PF12770">
    <property type="entry name" value="CHAT"/>
    <property type="match status" value="1"/>
</dbReference>
<evidence type="ECO:0000259" key="6">
    <source>
        <dbReference type="Pfam" id="PF12770"/>
    </source>
</evidence>
<dbReference type="PANTHER" id="PTHR45641:SF19">
    <property type="entry name" value="NEPHROCYSTIN-3"/>
    <property type="match status" value="1"/>
</dbReference>
<comment type="caution">
    <text evidence="7">The sequence shown here is derived from an EMBL/GenBank/DDBJ whole genome shotgun (WGS) entry which is preliminary data.</text>
</comment>
<accession>A0A150T2J5</accession>
<dbReference type="PROSITE" id="PS50005">
    <property type="entry name" value="TPR"/>
    <property type="match status" value="1"/>
</dbReference>
<evidence type="ECO:0000256" key="2">
    <source>
        <dbReference type="ARBA" id="ARBA00022803"/>
    </source>
</evidence>
<proteinExistence type="predicted"/>
<dbReference type="PANTHER" id="PTHR45641">
    <property type="entry name" value="TETRATRICOPEPTIDE REPEAT PROTEIN (AFU_ORTHOLOGUE AFUA_6G03870)"/>
    <property type="match status" value="1"/>
</dbReference>
<dbReference type="Gene3D" id="1.25.40.10">
    <property type="entry name" value="Tetratricopeptide repeat domain"/>
    <property type="match status" value="2"/>
</dbReference>
<evidence type="ECO:0000313" key="8">
    <source>
        <dbReference type="Proteomes" id="UP000075515"/>
    </source>
</evidence>
<keyword evidence="1" id="KW-0677">Repeat</keyword>
<sequence length="962" mass="103547">MARTRWTPWLRGALAALCTAVVAPAPVEAQSQPLWVPPRTALPSPEDERLDGALDHELWELTAQGRYFEALSAAERLLELRQRVLGPEHLQTALAAIWAASHSRRVAEYHKAASLLERVLALLERERIPGDLLFAEVGALALVYREMGDFRRAEALYRRLLAEHALVGGSGDDALRGLAALAKAQGDLDRAALLYERLLAAQEKENARNRSEGAKLDSHELGAALDNLAEVYRLQGSHPRAEALFRRAVSILERWSGGPELSLATCLDHQALLYQDIGDDARAEPLFQRALAIREKELGPTHPDVAEPLAHLAALYRDRKQYGRAEATFRRALSLLQQALGPEHPRVAECEGALEGLALAQGKLREALTLRLAAASAEDRHLTRLLTSGAEREKRAFLGRLEPSTSAAISLHAISAPKNAEAAALALTTVLRRKARALDAMADSLASLRRSMTRQDQALLDRLGEIDAELSARAYRDPAGQRARVQALEEEREGVEAEVSRRSAAFRAEQRPVLLAEVQAAIPEDAALIELFAYRPYQPRATQRDRLGEPRYVAYVLRRKGGPAFADLGEVKPIDAAVEELRRALSDPSRDPTRLARGLDAQLMAKVRPLLGPARKLLISPDGALSLLPFGALIDEDQRSLLERYEITYLTTGRDLLRLTAPAEPGQELVVIADPAFDGGAPAPRSGKEPCSWDCQAQRGVDLSRLRFLPLPGTAKEAAEVGAKLTGARVLTGASATEGAVKGLARPRILHIATHGFFLPAASAPAPAPARHGLDAVARAAVAASVSEVDSALLRSGLAFAGANLRESGGDDGVLTAAEVSGLDLSGTQLVVLSACDTGVGEPSHGEGVQGLRRALVIAGAETQVMSLWRIGDQATRHLMTAYYDRLASGRARSDALREAQLSLKGQPDTAHPFYWAAFIVSGNGGPLRGEPLLRAVPKPQTDPVAPVRPGPRGCGCEVQGG</sequence>
<evidence type="ECO:0000256" key="3">
    <source>
        <dbReference type="PROSITE-ProRule" id="PRU00339"/>
    </source>
</evidence>
<evidence type="ECO:0000313" key="7">
    <source>
        <dbReference type="EMBL" id="KYF98869.1"/>
    </source>
</evidence>
<dbReference type="SMART" id="SM00028">
    <property type="entry name" value="TPR"/>
    <property type="match status" value="5"/>
</dbReference>
<gene>
    <name evidence="7" type="ORF">BE18_29570</name>
</gene>
<dbReference type="AlphaFoldDB" id="A0A150T2J5"/>
<feature type="chain" id="PRO_5007569451" description="CHAT domain-containing protein" evidence="5">
    <location>
        <begin position="30"/>
        <end position="962"/>
    </location>
</feature>
<evidence type="ECO:0000256" key="5">
    <source>
        <dbReference type="SAM" id="SignalP"/>
    </source>
</evidence>
<feature type="non-terminal residue" evidence="7">
    <location>
        <position position="962"/>
    </location>
</feature>
<feature type="repeat" description="TPR" evidence="3">
    <location>
        <begin position="306"/>
        <end position="339"/>
    </location>
</feature>
<keyword evidence="5" id="KW-0732">Signal</keyword>
<dbReference type="SUPFAM" id="SSF48452">
    <property type="entry name" value="TPR-like"/>
    <property type="match status" value="3"/>
</dbReference>
<dbReference type="Pfam" id="PF13176">
    <property type="entry name" value="TPR_7"/>
    <property type="match status" value="1"/>
</dbReference>
<feature type="domain" description="CHAT" evidence="6">
    <location>
        <begin position="594"/>
        <end position="924"/>
    </location>
</feature>
<feature type="region of interest" description="Disordered" evidence="4">
    <location>
        <begin position="940"/>
        <end position="962"/>
    </location>
</feature>